<dbReference type="GO" id="GO:0034388">
    <property type="term" value="C:Pwp2p-containing subcomplex of 90S preribosome"/>
    <property type="evidence" value="ECO:0007669"/>
    <property type="project" value="TreeGrafter"/>
</dbReference>
<evidence type="ECO:0000256" key="4">
    <source>
        <dbReference type="ARBA" id="ARBA00023242"/>
    </source>
</evidence>
<dbReference type="GeneID" id="39592508"/>
<evidence type="ECO:0000313" key="7">
    <source>
        <dbReference type="EMBL" id="RSH81773.1"/>
    </source>
</evidence>
<dbReference type="InterPro" id="IPR055347">
    <property type="entry name" value="UTP6_N"/>
</dbReference>
<dbReference type="GO" id="GO:0032040">
    <property type="term" value="C:small-subunit processome"/>
    <property type="evidence" value="ECO:0007669"/>
    <property type="project" value="TreeGrafter"/>
</dbReference>
<evidence type="ECO:0000256" key="1">
    <source>
        <dbReference type="ARBA" id="ARBA00004604"/>
    </source>
</evidence>
<dbReference type="OrthoDB" id="28112at2759"/>
<accession>A0A427XSI9</accession>
<dbReference type="PANTHER" id="PTHR23271:SF1">
    <property type="entry name" value="U3 SMALL NUCLEOLAR RNA-ASSOCIATED PROTEIN 6 HOMOLOG"/>
    <property type="match status" value="1"/>
</dbReference>
<dbReference type="AlphaFoldDB" id="A0A427XSI9"/>
<gene>
    <name evidence="7" type="primary">UTP6</name>
    <name evidence="7" type="ORF">EHS24_007965</name>
</gene>
<protein>
    <submittedName>
        <fullName evidence="7">U3 snoRNP protein</fullName>
    </submittedName>
</protein>
<dbReference type="EMBL" id="RSCE01000006">
    <property type="protein sequence ID" value="RSH81773.1"/>
    <property type="molecule type" value="Genomic_DNA"/>
</dbReference>
<dbReference type="Proteomes" id="UP000279236">
    <property type="component" value="Unassembled WGS sequence"/>
</dbReference>
<dbReference type="RefSeq" id="XP_028476228.1">
    <property type="nucleotide sequence ID" value="XM_028623295.1"/>
</dbReference>
<sequence>MEKVQFQLESTLPELKDLYEKGLFSKHEIDQITKRRTQFETALIRRVTRKNDFFQYAEYEINLERLRKVRWKKLKYHINPPPPSASTYSLPRRTLYILKRATAKFPGDLAVWLAYVEYAAREGMTKVVAKGLNSALQHHPLSPTLYLLLSYHHLHPGAPLPRSSIPSTSRLDLPSARDQDDSTAAASAFALEGTQPARTTLLLGLRVLPRSHTLWREYVKLELGWVEALRRRWRLLGIDLKKGADAETDENFDGDAAALAGGDGAFGEEGEEARRAILSGQLVVHALEQALKEVPAKGHEEDQGELLDGVAFRTNMLTMLRSYPSPLRKKALGVVYADLEKIAAAGGVEGSNARLALTIRSLYDREYEAGEPKIDGPVVAGVELVEALGAIGKEIRSVAKKAGPEFVNAAGLWLADHIAQCGDNADLERYLFSTLKALTKASLSPSAALLARHLELVSRLDADAYLTTARSHVAQHPTSPILQLARLRAEVAETDIATVRKACADAAADATASSLSPEDQRAVIALWTTWAAWEETQGAENPHWKKLLRDSLRLGAGIPDLHSSMLASYYGARVRSGMTPAKALEVVIAGYQPTAAFFALAFPLLAELNGAHAPLAKLYGAWRAACRTSEERVSAVLTWAEWLLERSKGREAYDAVETVRREARGDEAEIGRLEAGWKGLLDEVERRAAGDEDMEEDESSGSDEESDEEEESGDESGEEEASGSDDDEESEDDDMSGGFEIAM</sequence>
<keyword evidence="3" id="KW-0677">Repeat</keyword>
<dbReference type="GO" id="GO:0030515">
    <property type="term" value="F:snoRNA binding"/>
    <property type="evidence" value="ECO:0007669"/>
    <property type="project" value="InterPro"/>
</dbReference>
<evidence type="ECO:0000256" key="3">
    <source>
        <dbReference type="ARBA" id="ARBA00022737"/>
    </source>
</evidence>
<comment type="subcellular location">
    <subcellularLocation>
        <location evidence="1">Nucleus</location>
        <location evidence="1">Nucleolus</location>
    </subcellularLocation>
</comment>
<name>A0A427XSI9_9TREE</name>
<evidence type="ECO:0000256" key="2">
    <source>
        <dbReference type="ARBA" id="ARBA00022552"/>
    </source>
</evidence>
<feature type="domain" description="U3 small nucleolar RNA-associated protein 6 N-terminal" evidence="6">
    <location>
        <begin position="8"/>
        <end position="80"/>
    </location>
</feature>
<dbReference type="Gene3D" id="1.25.40.10">
    <property type="entry name" value="Tetratricopeptide repeat domain"/>
    <property type="match status" value="1"/>
</dbReference>
<evidence type="ECO:0000259" key="6">
    <source>
        <dbReference type="Pfam" id="PF08640"/>
    </source>
</evidence>
<keyword evidence="2" id="KW-0698">rRNA processing</keyword>
<organism evidence="7 8">
    <name type="scientific">Apiotrichum porosum</name>
    <dbReference type="NCBI Taxonomy" id="105984"/>
    <lineage>
        <taxon>Eukaryota</taxon>
        <taxon>Fungi</taxon>
        <taxon>Dikarya</taxon>
        <taxon>Basidiomycota</taxon>
        <taxon>Agaricomycotina</taxon>
        <taxon>Tremellomycetes</taxon>
        <taxon>Trichosporonales</taxon>
        <taxon>Trichosporonaceae</taxon>
        <taxon>Apiotrichum</taxon>
    </lineage>
</organism>
<reference evidence="7 8" key="1">
    <citation type="submission" date="2018-11" db="EMBL/GenBank/DDBJ databases">
        <title>Genome sequence of Apiotrichum porosum DSM 27194.</title>
        <authorList>
            <person name="Aliyu H."/>
            <person name="Gorte O."/>
            <person name="Ochsenreither K."/>
        </authorList>
    </citation>
    <scope>NUCLEOTIDE SEQUENCE [LARGE SCALE GENOMIC DNA]</scope>
    <source>
        <strain evidence="7 8">DSM 27194</strain>
    </source>
</reference>
<evidence type="ECO:0000313" key="8">
    <source>
        <dbReference type="Proteomes" id="UP000279236"/>
    </source>
</evidence>
<comment type="caution">
    <text evidence="7">The sequence shown here is derived from an EMBL/GenBank/DDBJ whole genome shotgun (WGS) entry which is preliminary data.</text>
</comment>
<feature type="compositionally biased region" description="Acidic residues" evidence="5">
    <location>
        <begin position="691"/>
        <end position="735"/>
    </location>
</feature>
<evidence type="ECO:0000256" key="5">
    <source>
        <dbReference type="SAM" id="MobiDB-lite"/>
    </source>
</evidence>
<keyword evidence="4" id="KW-0539">Nucleus</keyword>
<proteinExistence type="predicted"/>
<feature type="region of interest" description="Disordered" evidence="5">
    <location>
        <begin position="685"/>
        <end position="743"/>
    </location>
</feature>
<keyword evidence="8" id="KW-1185">Reference proteome</keyword>
<dbReference type="STRING" id="105984.A0A427XSI9"/>
<dbReference type="PANTHER" id="PTHR23271">
    <property type="entry name" value="HEPATOCELLULAR CARCINOMA-ASSOCIATED ANTIGEN 66"/>
    <property type="match status" value="1"/>
</dbReference>
<dbReference type="Pfam" id="PF08640">
    <property type="entry name" value="U3_assoc_6"/>
    <property type="match status" value="1"/>
</dbReference>
<dbReference type="InterPro" id="IPR013949">
    <property type="entry name" value="Utp6"/>
</dbReference>
<dbReference type="GO" id="GO:0000462">
    <property type="term" value="P:maturation of SSU-rRNA from tricistronic rRNA transcript (SSU-rRNA, 5.8S rRNA, LSU-rRNA)"/>
    <property type="evidence" value="ECO:0007669"/>
    <property type="project" value="InterPro"/>
</dbReference>
<dbReference type="InterPro" id="IPR011990">
    <property type="entry name" value="TPR-like_helical_dom_sf"/>
</dbReference>